<reference evidence="9" key="2">
    <citation type="submission" date="2023-05" db="EMBL/GenBank/DDBJ databases">
        <authorList>
            <consortium name="Lawrence Berkeley National Laboratory"/>
            <person name="Steindorff A."/>
            <person name="Hensen N."/>
            <person name="Bonometti L."/>
            <person name="Westerberg I."/>
            <person name="Brannstrom I.O."/>
            <person name="Guillou S."/>
            <person name="Cros-Aarteil S."/>
            <person name="Calhoun S."/>
            <person name="Haridas S."/>
            <person name="Kuo A."/>
            <person name="Mondo S."/>
            <person name="Pangilinan J."/>
            <person name="Riley R."/>
            <person name="Labutti K."/>
            <person name="Andreopoulos B."/>
            <person name="Lipzen A."/>
            <person name="Chen C."/>
            <person name="Yanf M."/>
            <person name="Daum C."/>
            <person name="Ng V."/>
            <person name="Clum A."/>
            <person name="Ohm R."/>
            <person name="Martin F."/>
            <person name="Silar P."/>
            <person name="Natvig D."/>
            <person name="Lalanne C."/>
            <person name="Gautier V."/>
            <person name="Ament-Velasquez S.L."/>
            <person name="Kruys A."/>
            <person name="Hutchinson M.I."/>
            <person name="Powell A.J."/>
            <person name="Barry K."/>
            <person name="Miller A.N."/>
            <person name="Grigoriev I.V."/>
            <person name="Debuchy R."/>
            <person name="Gladieux P."/>
            <person name="Thoren M.H."/>
            <person name="Johannesson H."/>
        </authorList>
    </citation>
    <scope>NUCLEOTIDE SEQUENCE</scope>
    <source>
        <strain evidence="9">PSN293</strain>
    </source>
</reference>
<dbReference type="PANTHER" id="PTHR33048:SF47">
    <property type="entry name" value="INTEGRAL MEMBRANE PROTEIN-RELATED"/>
    <property type="match status" value="1"/>
</dbReference>
<keyword evidence="4 7" id="KW-0472">Membrane</keyword>
<dbReference type="GO" id="GO:0016020">
    <property type="term" value="C:membrane"/>
    <property type="evidence" value="ECO:0007669"/>
    <property type="project" value="UniProtKB-SubCell"/>
</dbReference>
<evidence type="ECO:0000313" key="9">
    <source>
        <dbReference type="EMBL" id="KAK4215773.1"/>
    </source>
</evidence>
<feature type="transmembrane region" description="Helical" evidence="7">
    <location>
        <begin position="197"/>
        <end position="218"/>
    </location>
</feature>
<feature type="transmembrane region" description="Helical" evidence="7">
    <location>
        <begin position="44"/>
        <end position="67"/>
    </location>
</feature>
<evidence type="ECO:0000256" key="6">
    <source>
        <dbReference type="SAM" id="MobiDB-lite"/>
    </source>
</evidence>
<feature type="domain" description="Rhodopsin" evidence="8">
    <location>
        <begin position="35"/>
        <end position="257"/>
    </location>
</feature>
<evidence type="ECO:0000259" key="8">
    <source>
        <dbReference type="Pfam" id="PF20684"/>
    </source>
</evidence>
<evidence type="ECO:0000256" key="2">
    <source>
        <dbReference type="ARBA" id="ARBA00022692"/>
    </source>
</evidence>
<dbReference type="PANTHER" id="PTHR33048">
    <property type="entry name" value="PTH11-LIKE INTEGRAL MEMBRANE PROTEIN (AFU_ORTHOLOGUE AFUA_5G11245)"/>
    <property type="match status" value="1"/>
</dbReference>
<comment type="subcellular location">
    <subcellularLocation>
        <location evidence="1">Membrane</location>
        <topology evidence="1">Multi-pass membrane protein</topology>
    </subcellularLocation>
</comment>
<reference evidence="9" key="1">
    <citation type="journal article" date="2023" name="Mol. Phylogenet. Evol.">
        <title>Genome-scale phylogeny and comparative genomics of the fungal order Sordariales.</title>
        <authorList>
            <person name="Hensen N."/>
            <person name="Bonometti L."/>
            <person name="Westerberg I."/>
            <person name="Brannstrom I.O."/>
            <person name="Guillou S."/>
            <person name="Cros-Aarteil S."/>
            <person name="Calhoun S."/>
            <person name="Haridas S."/>
            <person name="Kuo A."/>
            <person name="Mondo S."/>
            <person name="Pangilinan J."/>
            <person name="Riley R."/>
            <person name="LaButti K."/>
            <person name="Andreopoulos B."/>
            <person name="Lipzen A."/>
            <person name="Chen C."/>
            <person name="Yan M."/>
            <person name="Daum C."/>
            <person name="Ng V."/>
            <person name="Clum A."/>
            <person name="Steindorff A."/>
            <person name="Ohm R.A."/>
            <person name="Martin F."/>
            <person name="Silar P."/>
            <person name="Natvig D.O."/>
            <person name="Lalanne C."/>
            <person name="Gautier V."/>
            <person name="Ament-Velasquez S.L."/>
            <person name="Kruys A."/>
            <person name="Hutchinson M.I."/>
            <person name="Powell A.J."/>
            <person name="Barry K."/>
            <person name="Miller A.N."/>
            <person name="Grigoriev I.V."/>
            <person name="Debuchy R."/>
            <person name="Gladieux P."/>
            <person name="Hiltunen Thoren M."/>
            <person name="Johannesson H."/>
        </authorList>
    </citation>
    <scope>NUCLEOTIDE SEQUENCE</scope>
    <source>
        <strain evidence="9">PSN293</strain>
    </source>
</reference>
<keyword evidence="3 7" id="KW-1133">Transmembrane helix</keyword>
<keyword evidence="10" id="KW-1185">Reference proteome</keyword>
<feature type="transmembrane region" description="Helical" evidence="7">
    <location>
        <begin position="87"/>
        <end position="108"/>
    </location>
</feature>
<evidence type="ECO:0000256" key="7">
    <source>
        <dbReference type="SAM" id="Phobius"/>
    </source>
</evidence>
<dbReference type="AlphaFoldDB" id="A0AAN6YC11"/>
<evidence type="ECO:0000256" key="1">
    <source>
        <dbReference type="ARBA" id="ARBA00004141"/>
    </source>
</evidence>
<feature type="compositionally biased region" description="Low complexity" evidence="6">
    <location>
        <begin position="385"/>
        <end position="401"/>
    </location>
</feature>
<evidence type="ECO:0000256" key="3">
    <source>
        <dbReference type="ARBA" id="ARBA00022989"/>
    </source>
</evidence>
<keyword evidence="2 7" id="KW-0812">Transmembrane</keyword>
<feature type="transmembrane region" description="Helical" evidence="7">
    <location>
        <begin position="163"/>
        <end position="185"/>
    </location>
</feature>
<feature type="region of interest" description="Disordered" evidence="6">
    <location>
        <begin position="369"/>
        <end position="448"/>
    </location>
</feature>
<protein>
    <recommendedName>
        <fullName evidence="8">Rhodopsin domain-containing protein</fullName>
    </recommendedName>
</protein>
<comment type="similarity">
    <text evidence="5">Belongs to the SAT4 family.</text>
</comment>
<gene>
    <name evidence="9" type="ORF">QBC37DRAFT_386014</name>
</gene>
<dbReference type="EMBL" id="MU858076">
    <property type="protein sequence ID" value="KAK4215773.1"/>
    <property type="molecule type" value="Genomic_DNA"/>
</dbReference>
<dbReference type="Proteomes" id="UP001301769">
    <property type="component" value="Unassembled WGS sequence"/>
</dbReference>
<evidence type="ECO:0000256" key="4">
    <source>
        <dbReference type="ARBA" id="ARBA00023136"/>
    </source>
</evidence>
<evidence type="ECO:0000313" key="10">
    <source>
        <dbReference type="Proteomes" id="UP001301769"/>
    </source>
</evidence>
<organism evidence="9 10">
    <name type="scientific">Rhypophila decipiens</name>
    <dbReference type="NCBI Taxonomy" id="261697"/>
    <lineage>
        <taxon>Eukaryota</taxon>
        <taxon>Fungi</taxon>
        <taxon>Dikarya</taxon>
        <taxon>Ascomycota</taxon>
        <taxon>Pezizomycotina</taxon>
        <taxon>Sordariomycetes</taxon>
        <taxon>Sordariomycetidae</taxon>
        <taxon>Sordariales</taxon>
        <taxon>Naviculisporaceae</taxon>
        <taxon>Rhypophila</taxon>
    </lineage>
</organism>
<evidence type="ECO:0000256" key="5">
    <source>
        <dbReference type="ARBA" id="ARBA00038359"/>
    </source>
</evidence>
<feature type="transmembrane region" description="Helical" evidence="7">
    <location>
        <begin position="120"/>
        <end position="140"/>
    </location>
</feature>
<dbReference type="InterPro" id="IPR049326">
    <property type="entry name" value="Rhodopsin_dom_fungi"/>
</dbReference>
<name>A0AAN6YC11_9PEZI</name>
<dbReference type="InterPro" id="IPR052337">
    <property type="entry name" value="SAT4-like"/>
</dbReference>
<sequence length="448" mass="48623">MTGTNIISFQGFAAVSLTTVILAGLFVVIRLLGSRQNGYRVDDALSVVALSFLLTYQVFSIEIVAFLDNPELIAEDLAGLPHVQEMNWIGGLTPWFSKAPILFVYLRLFGIKRWLRWSCYITLVVYWVACLTQTAMISAACDSHGKPGNVELFLRCFNTSSKAGLASGIIGIVSDVIILILPLPVIYQLRLPPRKRVGLAAVFMAGIVAIAASTTSAYEKFISLKGDEWKNSTNVATCIIVECAMALIVSCVPSAQTWWVNCVLPSRLYRRLFPGHGSNPNSIITTTSKSRRSTVPSQICRHHHTYTYAQYGSKDAVNAESPSVSGKSSPGVSQSQSLEYINTSTDTGYPRSGMISAVAWSDDSRRIGKPHAGGCNSSCKGDKNTSLSPSPSTLLPLSVPLRAVTHGRGGSREEHGQLGDVYLNDLTDPGQGTTNGRARMQPRFHEMV</sequence>
<comment type="caution">
    <text evidence="9">The sequence shown here is derived from an EMBL/GenBank/DDBJ whole genome shotgun (WGS) entry which is preliminary data.</text>
</comment>
<accession>A0AAN6YC11</accession>
<dbReference type="Pfam" id="PF20684">
    <property type="entry name" value="Fung_rhodopsin"/>
    <property type="match status" value="1"/>
</dbReference>
<feature type="transmembrane region" description="Helical" evidence="7">
    <location>
        <begin position="6"/>
        <end position="32"/>
    </location>
</feature>
<proteinExistence type="inferred from homology"/>